<keyword evidence="2" id="KW-0560">Oxidoreductase</keyword>
<evidence type="ECO:0000259" key="3">
    <source>
        <dbReference type="Pfam" id="PF00890"/>
    </source>
</evidence>
<dbReference type="GO" id="GO:0050660">
    <property type="term" value="F:flavin adenine dinucleotide binding"/>
    <property type="evidence" value="ECO:0007669"/>
    <property type="project" value="TreeGrafter"/>
</dbReference>
<dbReference type="GO" id="GO:0009061">
    <property type="term" value="P:anaerobic respiration"/>
    <property type="evidence" value="ECO:0007669"/>
    <property type="project" value="TreeGrafter"/>
</dbReference>
<dbReference type="GO" id="GO:0000104">
    <property type="term" value="F:succinate dehydrogenase activity"/>
    <property type="evidence" value="ECO:0007669"/>
    <property type="project" value="TreeGrafter"/>
</dbReference>
<dbReference type="InterPro" id="IPR003953">
    <property type="entry name" value="FAD-dep_OxRdtase_2_FAD-bd"/>
</dbReference>
<feature type="domain" description="FAD-dependent oxidoreductase 2 FAD-binding" evidence="3">
    <location>
        <begin position="33"/>
        <end position="300"/>
    </location>
</feature>
<name>A0A402DPL0_9CELL</name>
<evidence type="ECO:0000256" key="1">
    <source>
        <dbReference type="ARBA" id="ARBA00022630"/>
    </source>
</evidence>
<dbReference type="InterPro" id="IPR030664">
    <property type="entry name" value="SdhA/FrdA/AprA"/>
</dbReference>
<dbReference type="Gene3D" id="3.90.700.10">
    <property type="entry name" value="Succinate dehydrogenase/fumarate reductase flavoprotein, catalytic domain"/>
    <property type="match status" value="1"/>
</dbReference>
<reference evidence="4 5" key="1">
    <citation type="submission" date="2019-01" db="EMBL/GenBank/DDBJ databases">
        <title>Draft genome sequence of Cellulomonas takizawaensis strain TKZ-21.</title>
        <authorList>
            <person name="Yamamura H."/>
            <person name="Hayashi T."/>
            <person name="Hamada M."/>
            <person name="Serisawa Y."/>
            <person name="Matsuyama K."/>
            <person name="Nakagawa Y."/>
            <person name="Otoguro M."/>
            <person name="Yanagida F."/>
            <person name="Hayakawa M."/>
        </authorList>
    </citation>
    <scope>NUCLEOTIDE SEQUENCE [LARGE SCALE GENOMIC DNA]</scope>
    <source>
        <strain evidence="4 5">NBRC12680</strain>
    </source>
</reference>
<evidence type="ECO:0000313" key="4">
    <source>
        <dbReference type="EMBL" id="GCE76067.1"/>
    </source>
</evidence>
<dbReference type="Proteomes" id="UP000289954">
    <property type="component" value="Unassembled WGS sequence"/>
</dbReference>
<comment type="caution">
    <text evidence="4">The sequence shown here is derived from an EMBL/GenBank/DDBJ whole genome shotgun (WGS) entry which is preliminary data.</text>
</comment>
<dbReference type="PANTHER" id="PTHR11632:SF51">
    <property type="entry name" value="SUCCINATE DEHYDROGENASE [UBIQUINONE] FLAVOPROTEIN SUBUNIT, MITOCHONDRIAL"/>
    <property type="match status" value="1"/>
</dbReference>
<organism evidence="4 5">
    <name type="scientific">Cellulomonas biazotea</name>
    <dbReference type="NCBI Taxonomy" id="1709"/>
    <lineage>
        <taxon>Bacteria</taxon>
        <taxon>Bacillati</taxon>
        <taxon>Actinomycetota</taxon>
        <taxon>Actinomycetes</taxon>
        <taxon>Micrococcales</taxon>
        <taxon>Cellulomonadaceae</taxon>
        <taxon>Cellulomonas</taxon>
    </lineage>
</organism>
<dbReference type="Pfam" id="PF00890">
    <property type="entry name" value="FAD_binding_2"/>
    <property type="match status" value="1"/>
</dbReference>
<accession>A0A402DPL0</accession>
<dbReference type="EMBL" id="BIMR01000069">
    <property type="protein sequence ID" value="GCE76067.1"/>
    <property type="molecule type" value="Genomic_DNA"/>
</dbReference>
<gene>
    <name evidence="4" type="ORF">CBZ_11230</name>
</gene>
<evidence type="ECO:0000313" key="5">
    <source>
        <dbReference type="Proteomes" id="UP000289954"/>
    </source>
</evidence>
<sequence length="751" mass="80642">MSDTTDAPTADRHEPRTVRIGGHDVPVVTARTVVVGTGSAGFSAADRLWELGHDDVVMVADKVNAGASRNAGSDKQTYYKLTLSGGDGDSVREMAETLFSGGAMDGDNALAEAALSARGFLRLCDLGVPFPQNRFGEFIGYKTDHDPRRRATSVGPYTSRSMVEQLEKKVHRNGTRIFDECRVVDVVVRPVEPGASAVGEGVPVDDGATAAERQTEVVGLLVLRTDVPHDGERSPFLLFRCTNIVYATGGPAGMYATRVFPNGQWGASGAAYRAGVHGKNLTEWQFGLASTHPRWNVSGTYMQVIPRFVSTDADGGDEREFLTEAIGDYGRLMSMVFLKGYQWPFDIRKALDGSSLVDLLVYRETVLRGRRVFLDFRRNPVQDEFDPSALSPEAYEYLDRAGVLFGTPIERLRRMNEPAYQFYLQKNPYVDLEKDLLEVGVCAQHNNGGLVVDAWWQSNVTGFFPVGEAGGAHGVYRPGGAALNSGQVGATRAAQFIAARRSVDPLDADSFAAAAAPVLGGALDLVARASGRAASGVPDNTGDLLTAVQVLMSAKAGPVRSAASIHEALVQVHTWLSTYDDLVSADASSRRSVNRTFLVRDILTSAYVYLSAMADYVAHGGRSRGSVLYSDPEGVLPRVGYGPSAGDELDLPDVFRFRLDGGALDDVVQETGWLAPAADGADVAAGGAGAAAGAGVSDGAGALDWVPVVERKADDPAGAPVFRWRPRRPIPEDDDFFENVWREFRAHGNVF</sequence>
<dbReference type="GO" id="GO:0033765">
    <property type="term" value="F:steroid dehydrogenase activity, acting on the CH-CH group of donors"/>
    <property type="evidence" value="ECO:0007669"/>
    <property type="project" value="UniProtKB-ARBA"/>
</dbReference>
<dbReference type="SUPFAM" id="SSF51905">
    <property type="entry name" value="FAD/NAD(P)-binding domain"/>
    <property type="match status" value="1"/>
</dbReference>
<protein>
    <submittedName>
        <fullName evidence="4">FAD-binding protein</fullName>
    </submittedName>
</protein>
<keyword evidence="5" id="KW-1185">Reference proteome</keyword>
<dbReference type="OrthoDB" id="9806724at2"/>
<dbReference type="PANTHER" id="PTHR11632">
    <property type="entry name" value="SUCCINATE DEHYDROGENASE 2 FLAVOPROTEIN SUBUNIT"/>
    <property type="match status" value="1"/>
</dbReference>
<keyword evidence="1" id="KW-0285">Flavoprotein</keyword>
<dbReference type="GO" id="GO:0005886">
    <property type="term" value="C:plasma membrane"/>
    <property type="evidence" value="ECO:0007669"/>
    <property type="project" value="TreeGrafter"/>
</dbReference>
<dbReference type="RefSeq" id="WP_130780673.1">
    <property type="nucleotide sequence ID" value="NZ_BIMR01000069.1"/>
</dbReference>
<dbReference type="InterPro" id="IPR027477">
    <property type="entry name" value="Succ_DH/fumarate_Rdtase_cat_sf"/>
</dbReference>
<proteinExistence type="predicted"/>
<dbReference type="Gene3D" id="3.50.50.60">
    <property type="entry name" value="FAD/NAD(P)-binding domain"/>
    <property type="match status" value="2"/>
</dbReference>
<dbReference type="GO" id="GO:0009055">
    <property type="term" value="F:electron transfer activity"/>
    <property type="evidence" value="ECO:0007669"/>
    <property type="project" value="TreeGrafter"/>
</dbReference>
<evidence type="ECO:0000256" key="2">
    <source>
        <dbReference type="ARBA" id="ARBA00023002"/>
    </source>
</evidence>
<dbReference type="InterPro" id="IPR036188">
    <property type="entry name" value="FAD/NAD-bd_sf"/>
</dbReference>
<dbReference type="AlphaFoldDB" id="A0A402DPL0"/>